<feature type="region of interest" description="Disordered" evidence="1">
    <location>
        <begin position="49"/>
        <end position="68"/>
    </location>
</feature>
<feature type="compositionally biased region" description="Polar residues" evidence="1">
    <location>
        <begin position="482"/>
        <end position="497"/>
    </location>
</feature>
<evidence type="ECO:0000313" key="3">
    <source>
        <dbReference type="Proteomes" id="UP001316803"/>
    </source>
</evidence>
<organism evidence="2 3">
    <name type="scientific">Knufia fluminis</name>
    <dbReference type="NCBI Taxonomy" id="191047"/>
    <lineage>
        <taxon>Eukaryota</taxon>
        <taxon>Fungi</taxon>
        <taxon>Dikarya</taxon>
        <taxon>Ascomycota</taxon>
        <taxon>Pezizomycotina</taxon>
        <taxon>Eurotiomycetes</taxon>
        <taxon>Chaetothyriomycetidae</taxon>
        <taxon>Chaetothyriales</taxon>
        <taxon>Trichomeriaceae</taxon>
        <taxon>Knufia</taxon>
    </lineage>
</organism>
<evidence type="ECO:0000313" key="2">
    <source>
        <dbReference type="EMBL" id="KAK5957006.1"/>
    </source>
</evidence>
<feature type="compositionally biased region" description="Low complexity" evidence="1">
    <location>
        <begin position="200"/>
        <end position="220"/>
    </location>
</feature>
<dbReference type="EMBL" id="JAKLMC020000003">
    <property type="protein sequence ID" value="KAK5957006.1"/>
    <property type="molecule type" value="Genomic_DNA"/>
</dbReference>
<protein>
    <submittedName>
        <fullName evidence="2">Uncharacterized protein</fullName>
    </submittedName>
</protein>
<comment type="caution">
    <text evidence="2">The sequence shown here is derived from an EMBL/GenBank/DDBJ whole genome shotgun (WGS) entry which is preliminary data.</text>
</comment>
<sequence length="747" mass="82245">MPESILDLERKILALEQQKINIEIKIWNAKDNLLNAQVNQAQALNTPIDSVSSGSGFHGHGQQANVTQNDVRPPQISTQSQENQNSRSADLNSTPQPRNVSPSVSAKTGSGDRYNEPMNNQGLPTGSSQDEQTPFNGNNQPSNNPTSLYDASPSVNLEQQAQVNAQYARVEIMAPSTSRPSTAMSNLRSQQMPPPPIRSPNPRQGATSPRRQPSRMQQRQIAAPTPRSSSTTINPFLHYGQANPAATSPRLQNLPPTQYPSFLPDDTSGSGPHIDAQSGNNTTQASPTSTHYAPQYGQGPLYQQAQQVPTASTFSFYTGLHGIPPNPALPHDYSNPNVNERSILASRTAPGLGKGLTKKSKDVPSQSQRGRGSDASSPSNHTLQRKRTPSVEITDQRPRQRLRSEDSRVMTPPLNDNGNDNIKSEDSPMRDSDPFGGFRPAVPGQPLTFGAIDEYNAAPPPTRPQRSNDEIAERENLDTTHGPPQSRQPRTGRSSQAQPPPTKGHTANFLRTGNRPPINENYNTSDNEEEPEPESTSPTSNQNNPRRRRAPTGTTALLAQSEIDNTDAPRPSRPRKAPGSYKTAEFKPLSPAEKNALEKRFCCQVAKIIGSKICVSGPPVPFDGVPIFERLKDRLLGEGEGEGEDESDDKKYRTYTDFHTDAKRMLGDYVKLGQCEGCPFEVTGNARVMCYRMRLISILDARMKEIKQCIYECEMDFAADDWEGRRRKVDEWFSREDFEAASHDASK</sequence>
<feature type="compositionally biased region" description="Polar residues" evidence="1">
    <location>
        <begin position="277"/>
        <end position="292"/>
    </location>
</feature>
<name>A0AAN8IAQ7_9EURO</name>
<feature type="compositionally biased region" description="Basic and acidic residues" evidence="1">
    <location>
        <begin position="422"/>
        <end position="433"/>
    </location>
</feature>
<proteinExistence type="predicted"/>
<evidence type="ECO:0000256" key="1">
    <source>
        <dbReference type="SAM" id="MobiDB-lite"/>
    </source>
</evidence>
<feature type="region of interest" description="Disordered" evidence="1">
    <location>
        <begin position="176"/>
        <end position="297"/>
    </location>
</feature>
<feature type="compositionally biased region" description="Polar residues" evidence="1">
    <location>
        <begin position="363"/>
        <end position="382"/>
    </location>
</feature>
<feature type="compositionally biased region" description="Polar residues" evidence="1">
    <location>
        <begin position="117"/>
        <end position="151"/>
    </location>
</feature>
<gene>
    <name evidence="2" type="ORF">OHC33_001375</name>
</gene>
<feature type="compositionally biased region" description="Basic and acidic residues" evidence="1">
    <location>
        <begin position="394"/>
        <end position="408"/>
    </location>
</feature>
<feature type="compositionally biased region" description="Polar residues" evidence="1">
    <location>
        <begin position="244"/>
        <end position="260"/>
    </location>
</feature>
<accession>A0AAN8IAQ7</accession>
<dbReference type="AlphaFoldDB" id="A0AAN8IAQ7"/>
<feature type="region of interest" description="Disordered" evidence="1">
    <location>
        <begin position="347"/>
        <end position="586"/>
    </location>
</feature>
<reference evidence="2 3" key="1">
    <citation type="submission" date="2022-12" db="EMBL/GenBank/DDBJ databases">
        <title>Genomic features and morphological characterization of a novel Knufia sp. strain isolated from spacecraft assembly facility.</title>
        <authorList>
            <person name="Teixeira M."/>
            <person name="Chander A.M."/>
            <person name="Stajich J.E."/>
            <person name="Venkateswaran K."/>
        </authorList>
    </citation>
    <scope>NUCLEOTIDE SEQUENCE [LARGE SCALE GENOMIC DNA]</scope>
    <source>
        <strain evidence="2 3">FJI-L2-BK-P2</strain>
    </source>
</reference>
<feature type="compositionally biased region" description="Polar residues" evidence="1">
    <location>
        <begin position="73"/>
        <end position="108"/>
    </location>
</feature>
<feature type="region of interest" description="Disordered" evidence="1">
    <location>
        <begin position="73"/>
        <end position="151"/>
    </location>
</feature>
<keyword evidence="3" id="KW-1185">Reference proteome</keyword>
<feature type="compositionally biased region" description="Polar residues" evidence="1">
    <location>
        <begin position="176"/>
        <end position="187"/>
    </location>
</feature>
<dbReference type="Proteomes" id="UP001316803">
    <property type="component" value="Unassembled WGS sequence"/>
</dbReference>
<feature type="compositionally biased region" description="Basic and acidic residues" evidence="1">
    <location>
        <begin position="466"/>
        <end position="478"/>
    </location>
</feature>